<evidence type="ECO:0000259" key="1">
    <source>
        <dbReference type="Pfam" id="PF17919"/>
    </source>
</evidence>
<proteinExistence type="predicted"/>
<protein>
    <submittedName>
        <fullName evidence="2">Reverse transcriptase</fullName>
    </submittedName>
</protein>
<evidence type="ECO:0000313" key="3">
    <source>
        <dbReference type="Proteomes" id="UP000325315"/>
    </source>
</evidence>
<feature type="domain" description="Reverse transcriptase/retrotransposon-derived protein RNase H-like" evidence="1">
    <location>
        <begin position="4"/>
        <end position="45"/>
    </location>
</feature>
<name>A0A5B6X4R3_9ROSI</name>
<dbReference type="GO" id="GO:0016787">
    <property type="term" value="F:hydrolase activity"/>
    <property type="evidence" value="ECO:0007669"/>
    <property type="project" value="UniProtKB-KW"/>
</dbReference>
<dbReference type="SUPFAM" id="SSF56672">
    <property type="entry name" value="DNA/RNA polymerases"/>
    <property type="match status" value="1"/>
</dbReference>
<dbReference type="OrthoDB" id="1731221at2759"/>
<comment type="caution">
    <text evidence="2">The sequence shown here is derived from an EMBL/GenBank/DDBJ whole genome shotgun (WGS) entry which is preliminary data.</text>
</comment>
<dbReference type="GO" id="GO:0003964">
    <property type="term" value="F:RNA-directed DNA polymerase activity"/>
    <property type="evidence" value="ECO:0007669"/>
    <property type="project" value="UniProtKB-KW"/>
</dbReference>
<keyword evidence="2" id="KW-0808">Transferase</keyword>
<dbReference type="EMBL" id="SMMG02000001">
    <property type="protein sequence ID" value="KAA3488274.1"/>
    <property type="molecule type" value="Genomic_DNA"/>
</dbReference>
<organism evidence="2 3">
    <name type="scientific">Gossypium australe</name>
    <dbReference type="NCBI Taxonomy" id="47621"/>
    <lineage>
        <taxon>Eukaryota</taxon>
        <taxon>Viridiplantae</taxon>
        <taxon>Streptophyta</taxon>
        <taxon>Embryophyta</taxon>
        <taxon>Tracheophyta</taxon>
        <taxon>Spermatophyta</taxon>
        <taxon>Magnoliopsida</taxon>
        <taxon>eudicotyledons</taxon>
        <taxon>Gunneridae</taxon>
        <taxon>Pentapetalae</taxon>
        <taxon>rosids</taxon>
        <taxon>malvids</taxon>
        <taxon>Malvales</taxon>
        <taxon>Malvaceae</taxon>
        <taxon>Malvoideae</taxon>
        <taxon>Gossypium</taxon>
    </lineage>
</organism>
<keyword evidence="2" id="KW-0548">Nucleotidyltransferase</keyword>
<dbReference type="Proteomes" id="UP000325315">
    <property type="component" value="Unassembled WGS sequence"/>
</dbReference>
<sequence length="67" mass="7445">MELILTLSGYSKPYEVYTDASDYAIRGVLMQDGHLITFESRSIEYKSGSANTVANAFSQKMEFAAIN</sequence>
<accession>A0A5B6X4R3</accession>
<dbReference type="AlphaFoldDB" id="A0A5B6X4R3"/>
<dbReference type="InterPro" id="IPR041577">
    <property type="entry name" value="RT_RNaseH_2"/>
</dbReference>
<keyword evidence="2" id="KW-0695">RNA-directed DNA polymerase</keyword>
<dbReference type="Pfam" id="PF17919">
    <property type="entry name" value="RT_RNaseH_2"/>
    <property type="match status" value="1"/>
</dbReference>
<reference evidence="2" key="1">
    <citation type="submission" date="2019-08" db="EMBL/GenBank/DDBJ databases">
        <authorList>
            <person name="Liu F."/>
        </authorList>
    </citation>
    <scope>NUCLEOTIDE SEQUENCE [LARGE SCALE GENOMIC DNA]</scope>
    <source>
        <strain evidence="2">PA1801</strain>
        <tissue evidence="2">Leaf</tissue>
    </source>
</reference>
<keyword evidence="3" id="KW-1185">Reference proteome</keyword>
<gene>
    <name evidence="2" type="ORF">EPI10_032043</name>
</gene>
<evidence type="ECO:0000313" key="2">
    <source>
        <dbReference type="EMBL" id="KAA3488274.1"/>
    </source>
</evidence>
<dbReference type="InterPro" id="IPR043502">
    <property type="entry name" value="DNA/RNA_pol_sf"/>
</dbReference>
<dbReference type="GO" id="GO:0004519">
    <property type="term" value="F:endonuclease activity"/>
    <property type="evidence" value="ECO:0007669"/>
    <property type="project" value="UniProtKB-KW"/>
</dbReference>